<dbReference type="PRINTS" id="PR00080">
    <property type="entry name" value="SDRFAMILY"/>
</dbReference>
<dbReference type="InterPro" id="IPR002347">
    <property type="entry name" value="SDR_fam"/>
</dbReference>
<dbReference type="FunFam" id="3.40.50.720:FF:000084">
    <property type="entry name" value="Short-chain dehydrogenase reductase"/>
    <property type="match status" value="1"/>
</dbReference>
<feature type="region of interest" description="Disordered" evidence="3">
    <location>
        <begin position="180"/>
        <end position="202"/>
    </location>
</feature>
<dbReference type="SUPFAM" id="SSF51735">
    <property type="entry name" value="NAD(P)-binding Rossmann-fold domains"/>
    <property type="match status" value="1"/>
</dbReference>
<organism evidence="4 5">
    <name type="scientific">Streptomonospora salina</name>
    <dbReference type="NCBI Taxonomy" id="104205"/>
    <lineage>
        <taxon>Bacteria</taxon>
        <taxon>Bacillati</taxon>
        <taxon>Actinomycetota</taxon>
        <taxon>Actinomycetes</taxon>
        <taxon>Streptosporangiales</taxon>
        <taxon>Nocardiopsidaceae</taxon>
        <taxon>Streptomonospora</taxon>
    </lineage>
</organism>
<dbReference type="Proteomes" id="UP000578077">
    <property type="component" value="Unassembled WGS sequence"/>
</dbReference>
<accession>A0A841ENR4</accession>
<gene>
    <name evidence="4" type="ORF">HNR25_004890</name>
</gene>
<dbReference type="CDD" id="cd05233">
    <property type="entry name" value="SDR_c"/>
    <property type="match status" value="1"/>
</dbReference>
<comment type="caution">
    <text evidence="4">The sequence shown here is derived from an EMBL/GenBank/DDBJ whole genome shotgun (WGS) entry which is preliminary data.</text>
</comment>
<dbReference type="GO" id="GO:0016491">
    <property type="term" value="F:oxidoreductase activity"/>
    <property type="evidence" value="ECO:0007669"/>
    <property type="project" value="UniProtKB-KW"/>
</dbReference>
<evidence type="ECO:0000313" key="4">
    <source>
        <dbReference type="EMBL" id="MBB6001061.1"/>
    </source>
</evidence>
<evidence type="ECO:0000256" key="1">
    <source>
        <dbReference type="ARBA" id="ARBA00006484"/>
    </source>
</evidence>
<dbReference type="PANTHER" id="PTHR43639">
    <property type="entry name" value="OXIDOREDUCTASE, SHORT-CHAIN DEHYDROGENASE/REDUCTASE FAMILY (AFU_ORTHOLOGUE AFUA_5G02870)"/>
    <property type="match status" value="1"/>
</dbReference>
<dbReference type="PANTHER" id="PTHR43639:SF1">
    <property type="entry name" value="SHORT-CHAIN DEHYDROGENASE_REDUCTASE FAMILY PROTEIN"/>
    <property type="match status" value="1"/>
</dbReference>
<evidence type="ECO:0000256" key="3">
    <source>
        <dbReference type="SAM" id="MobiDB-lite"/>
    </source>
</evidence>
<dbReference type="RefSeq" id="WP_184640068.1">
    <property type="nucleotide sequence ID" value="NZ_BAABKT010000018.1"/>
</dbReference>
<dbReference type="Gene3D" id="3.40.50.720">
    <property type="entry name" value="NAD(P)-binding Rossmann-like Domain"/>
    <property type="match status" value="1"/>
</dbReference>
<evidence type="ECO:0000313" key="5">
    <source>
        <dbReference type="Proteomes" id="UP000578077"/>
    </source>
</evidence>
<proteinExistence type="inferred from homology"/>
<name>A0A841ENR4_9ACTN</name>
<dbReference type="AlphaFoldDB" id="A0A841ENR4"/>
<dbReference type="Pfam" id="PF13561">
    <property type="entry name" value="adh_short_C2"/>
    <property type="match status" value="1"/>
</dbReference>
<evidence type="ECO:0000256" key="2">
    <source>
        <dbReference type="ARBA" id="ARBA00023002"/>
    </source>
</evidence>
<reference evidence="4 5" key="1">
    <citation type="submission" date="2020-08" db="EMBL/GenBank/DDBJ databases">
        <title>Sequencing the genomes of 1000 actinobacteria strains.</title>
        <authorList>
            <person name="Klenk H.-P."/>
        </authorList>
    </citation>
    <scope>NUCLEOTIDE SEQUENCE [LARGE SCALE GENOMIC DNA]</scope>
    <source>
        <strain evidence="4 5">DSM 44593</strain>
    </source>
</reference>
<comment type="similarity">
    <text evidence="1">Belongs to the short-chain dehydrogenases/reductases (SDR) family.</text>
</comment>
<dbReference type="EMBL" id="JACHLY010000002">
    <property type="protein sequence ID" value="MBB6001061.1"/>
    <property type="molecule type" value="Genomic_DNA"/>
</dbReference>
<keyword evidence="2" id="KW-0560">Oxidoreductase</keyword>
<dbReference type="InterPro" id="IPR036291">
    <property type="entry name" value="NAD(P)-bd_dom_sf"/>
</dbReference>
<protein>
    <submittedName>
        <fullName evidence="4">NAD(P)-dependent dehydrogenase (Short-subunit alcohol dehydrogenase family)</fullName>
    </submittedName>
</protein>
<dbReference type="PRINTS" id="PR00081">
    <property type="entry name" value="GDHRDH"/>
</dbReference>
<keyword evidence="5" id="KW-1185">Reference proteome</keyword>
<sequence length="246" mass="24740">MGVLDGKAALVTGGGKGIGAAIAERLAHEGADVALTFNTSEHPAKQVVARIEAAGRTGAALQADMADPSAAGAVVDRAAATLGRIDILVNNAGVFPYGRIDELTLDDYEATTALHLRAVFIAVKRVLGHMPDGGRIVSIGSNLAEHVPGPGISLYSLSKSGLIGFTKGLARDLGPRGITANVVHPGSTDTDMNPADGEGAEEQRAQTALGRYGDATEIAAAVAHVAAPESGFVTGTAVTVDGGANS</sequence>